<evidence type="ECO:0000256" key="1">
    <source>
        <dbReference type="SAM" id="Phobius"/>
    </source>
</evidence>
<gene>
    <name evidence="2" type="ORF">S12H4_51334</name>
</gene>
<keyword evidence="1" id="KW-0812">Transmembrane</keyword>
<sequence length="42" mass="4641">MKPFISHLRDEEGSILVIGLIMLAFLTILGIAATRTSQIEIQ</sequence>
<proteinExistence type="predicted"/>
<evidence type="ECO:0000313" key="2">
    <source>
        <dbReference type="EMBL" id="GAJ13163.1"/>
    </source>
</evidence>
<feature type="non-terminal residue" evidence="2">
    <location>
        <position position="42"/>
    </location>
</feature>
<feature type="transmembrane region" description="Helical" evidence="1">
    <location>
        <begin position="15"/>
        <end position="34"/>
    </location>
</feature>
<organism evidence="2">
    <name type="scientific">marine sediment metagenome</name>
    <dbReference type="NCBI Taxonomy" id="412755"/>
    <lineage>
        <taxon>unclassified sequences</taxon>
        <taxon>metagenomes</taxon>
        <taxon>ecological metagenomes</taxon>
    </lineage>
</organism>
<comment type="caution">
    <text evidence="2">The sequence shown here is derived from an EMBL/GenBank/DDBJ whole genome shotgun (WGS) entry which is preliminary data.</text>
</comment>
<dbReference type="AlphaFoldDB" id="X1U6J0"/>
<reference evidence="2" key="1">
    <citation type="journal article" date="2014" name="Front. Microbiol.">
        <title>High frequency of phylogenetically diverse reductive dehalogenase-homologous genes in deep subseafloor sedimentary metagenomes.</title>
        <authorList>
            <person name="Kawai M."/>
            <person name="Futagami T."/>
            <person name="Toyoda A."/>
            <person name="Takaki Y."/>
            <person name="Nishi S."/>
            <person name="Hori S."/>
            <person name="Arai W."/>
            <person name="Tsubouchi T."/>
            <person name="Morono Y."/>
            <person name="Uchiyama I."/>
            <person name="Ito T."/>
            <person name="Fujiyama A."/>
            <person name="Inagaki F."/>
            <person name="Takami H."/>
        </authorList>
    </citation>
    <scope>NUCLEOTIDE SEQUENCE</scope>
    <source>
        <strain evidence="2">Expedition CK06-06</strain>
    </source>
</reference>
<evidence type="ECO:0008006" key="3">
    <source>
        <dbReference type="Google" id="ProtNLM"/>
    </source>
</evidence>
<keyword evidence="1" id="KW-1133">Transmembrane helix</keyword>
<protein>
    <recommendedName>
        <fullName evidence="3">Type 4 fimbrial biogenesis protein PilX N-terminal domain-containing protein</fullName>
    </recommendedName>
</protein>
<dbReference type="EMBL" id="BARW01032431">
    <property type="protein sequence ID" value="GAJ13163.1"/>
    <property type="molecule type" value="Genomic_DNA"/>
</dbReference>
<accession>X1U6J0</accession>
<keyword evidence="1" id="KW-0472">Membrane</keyword>
<name>X1U6J0_9ZZZZ</name>